<gene>
    <name evidence="2" type="ORF">OsJ_17926</name>
</gene>
<dbReference type="Proteomes" id="UP000007752">
    <property type="component" value="Chromosome 5"/>
</dbReference>
<evidence type="ECO:0000313" key="2">
    <source>
        <dbReference type="EMBL" id="EEE63118.1"/>
    </source>
</evidence>
<accession>B9FNP5</accession>
<dbReference type="EMBL" id="CM000142">
    <property type="protein sequence ID" value="EEE63118.1"/>
    <property type="molecule type" value="Genomic_DNA"/>
</dbReference>
<feature type="compositionally biased region" description="Acidic residues" evidence="1">
    <location>
        <begin position="687"/>
        <end position="701"/>
    </location>
</feature>
<organism evidence="2">
    <name type="scientific">Oryza sativa subsp. japonica</name>
    <name type="common">Rice</name>
    <dbReference type="NCBI Taxonomy" id="39947"/>
    <lineage>
        <taxon>Eukaryota</taxon>
        <taxon>Viridiplantae</taxon>
        <taxon>Streptophyta</taxon>
        <taxon>Embryophyta</taxon>
        <taxon>Tracheophyta</taxon>
        <taxon>Spermatophyta</taxon>
        <taxon>Magnoliopsida</taxon>
        <taxon>Liliopsida</taxon>
        <taxon>Poales</taxon>
        <taxon>Poaceae</taxon>
        <taxon>BOP clade</taxon>
        <taxon>Oryzoideae</taxon>
        <taxon>Oryzeae</taxon>
        <taxon>Oryzinae</taxon>
        <taxon>Oryza</taxon>
        <taxon>Oryza sativa</taxon>
    </lineage>
</organism>
<feature type="region of interest" description="Disordered" evidence="1">
    <location>
        <begin position="25"/>
        <end position="49"/>
    </location>
</feature>
<sequence length="717" mass="79541">MGRRLTLVPGAKTWLSVGVSDVLEVSDEEGDQEGRRQSSSPGPIHVGMKGKVARFSAHSKGFREEFSGAAKPKTFGSRFWALGDVSDATDSELEGEKDAATSVEEAFPEARFVRRALAEGFTVDEVLKAGEHLLLNPAATSGSCTKSTNLKGNGLLARRIVDSVAKRRKSSVKPWKGPLPRARISQPLTIGDKLVEAFTAKLSNSVKFRKAWVPIATRQENEATLSRERDESCAGLREEDDKEVFLATEEERRELIFGSTTGQLETRQPRGVEEFGRFLVSRFKLKKDSGPSKQFYLGTGHKVQIKFHFGAGQLLSWAGQHERVKNRLGQPPTLGILSNIAGHSSPVRTYTHILQRSSSETEQATESEQQIREVSTMAHREDWDRQGNRGWGRRDDSHWEDEGNFFQERGGGEDFHFRFHPGLGFNREGGGRGWMSQGFRPRGARSFGTRRGGFAGRPGRSGAHHAGRSNLPSYGQRVMDSGTGRAEKTTMGSGSNKGGTLVSRWDKSAEGSRKVLGGKKEAWQNKCPVLKLPKPVVQAVGMVEGLGFCHIPHQPLQRSKKATKLALVHVVGGSLSKERLVAQLQRLCVAKWKWEPVEQGKDSFVVLFPSKGELQRAINFGGAEMVDMKTTRKNDFGRIFIAILDPKIIPRNIDVVIGDHYFELRFEVEKKGFDDNGDEVEFHFEKEDGDGDDGGLDDMEDGKENGNEKEGDHKRYE</sequence>
<proteinExistence type="predicted"/>
<feature type="compositionally biased region" description="Low complexity" evidence="1">
    <location>
        <begin position="356"/>
        <end position="368"/>
    </location>
</feature>
<feature type="region of interest" description="Disordered" evidence="1">
    <location>
        <begin position="454"/>
        <end position="503"/>
    </location>
</feature>
<dbReference type="AlphaFoldDB" id="B9FNP5"/>
<feature type="region of interest" description="Disordered" evidence="1">
    <location>
        <begin position="356"/>
        <end position="375"/>
    </location>
</feature>
<name>B9FNP5_ORYSJ</name>
<feature type="compositionally biased region" description="Basic and acidic residues" evidence="1">
    <location>
        <begin position="702"/>
        <end position="717"/>
    </location>
</feature>
<reference evidence="2" key="2">
    <citation type="submission" date="2008-12" db="EMBL/GenBank/DDBJ databases">
        <title>Improved gene annotation of the rice (Oryza sativa) genomes.</title>
        <authorList>
            <person name="Wang J."/>
            <person name="Li R."/>
            <person name="Fan W."/>
            <person name="Huang Q."/>
            <person name="Zhang J."/>
            <person name="Zhou Y."/>
            <person name="Hu Y."/>
            <person name="Zi S."/>
            <person name="Li J."/>
            <person name="Ni P."/>
            <person name="Zheng H."/>
            <person name="Zhang Y."/>
            <person name="Zhao M."/>
            <person name="Hao Q."/>
            <person name="McDermott J."/>
            <person name="Samudrala R."/>
            <person name="Kristiansen K."/>
            <person name="Wong G.K.-S."/>
        </authorList>
    </citation>
    <scope>NUCLEOTIDE SEQUENCE</scope>
</reference>
<evidence type="ECO:0000256" key="1">
    <source>
        <dbReference type="SAM" id="MobiDB-lite"/>
    </source>
</evidence>
<feature type="region of interest" description="Disordered" evidence="1">
    <location>
        <begin position="679"/>
        <end position="717"/>
    </location>
</feature>
<dbReference type="PANTHER" id="PTHR33170:SF40">
    <property type="entry name" value="OS04G0557100 PROTEIN"/>
    <property type="match status" value="1"/>
</dbReference>
<evidence type="ECO:0008006" key="3">
    <source>
        <dbReference type="Google" id="ProtNLM"/>
    </source>
</evidence>
<protein>
    <recommendedName>
        <fullName evidence="3">DUF4283 domain-containing protein</fullName>
    </recommendedName>
</protein>
<dbReference type="PANTHER" id="PTHR33170">
    <property type="entry name" value="DUF4283 DOMAIN-CONTAINING PROTEIN-RELATED"/>
    <property type="match status" value="1"/>
</dbReference>
<reference evidence="2" key="1">
    <citation type="journal article" date="2005" name="PLoS Biol.">
        <title>The genomes of Oryza sativa: a history of duplications.</title>
        <authorList>
            <person name="Yu J."/>
            <person name="Wang J."/>
            <person name="Lin W."/>
            <person name="Li S."/>
            <person name="Li H."/>
            <person name="Zhou J."/>
            <person name="Ni P."/>
            <person name="Dong W."/>
            <person name="Hu S."/>
            <person name="Zeng C."/>
            <person name="Zhang J."/>
            <person name="Zhang Y."/>
            <person name="Li R."/>
            <person name="Xu Z."/>
            <person name="Li S."/>
            <person name="Li X."/>
            <person name="Zheng H."/>
            <person name="Cong L."/>
            <person name="Lin L."/>
            <person name="Yin J."/>
            <person name="Geng J."/>
            <person name="Li G."/>
            <person name="Shi J."/>
            <person name="Liu J."/>
            <person name="Lv H."/>
            <person name="Li J."/>
            <person name="Wang J."/>
            <person name="Deng Y."/>
            <person name="Ran L."/>
            <person name="Shi X."/>
            <person name="Wang X."/>
            <person name="Wu Q."/>
            <person name="Li C."/>
            <person name="Ren X."/>
            <person name="Wang J."/>
            <person name="Wang X."/>
            <person name="Li D."/>
            <person name="Liu D."/>
            <person name="Zhang X."/>
            <person name="Ji Z."/>
            <person name="Zhao W."/>
            <person name="Sun Y."/>
            <person name="Zhang Z."/>
            <person name="Bao J."/>
            <person name="Han Y."/>
            <person name="Dong L."/>
            <person name="Ji J."/>
            <person name="Chen P."/>
            <person name="Wu S."/>
            <person name="Liu J."/>
            <person name="Xiao Y."/>
            <person name="Bu D."/>
            <person name="Tan J."/>
            <person name="Yang L."/>
            <person name="Ye C."/>
            <person name="Zhang J."/>
            <person name="Xu J."/>
            <person name="Zhou Y."/>
            <person name="Yu Y."/>
            <person name="Zhang B."/>
            <person name="Zhuang S."/>
            <person name="Wei H."/>
            <person name="Liu B."/>
            <person name="Lei M."/>
            <person name="Yu H."/>
            <person name="Li Y."/>
            <person name="Xu H."/>
            <person name="Wei S."/>
            <person name="He X."/>
            <person name="Fang L."/>
            <person name="Zhang Z."/>
            <person name="Zhang Y."/>
            <person name="Huang X."/>
            <person name="Su Z."/>
            <person name="Tong W."/>
            <person name="Li J."/>
            <person name="Tong Z."/>
            <person name="Li S."/>
            <person name="Ye J."/>
            <person name="Wang L."/>
            <person name="Fang L."/>
            <person name="Lei T."/>
            <person name="Chen C."/>
            <person name="Chen H."/>
            <person name="Xu Z."/>
            <person name="Li H."/>
            <person name="Huang H."/>
            <person name="Zhang F."/>
            <person name="Xu H."/>
            <person name="Li N."/>
            <person name="Zhao C."/>
            <person name="Li S."/>
            <person name="Dong L."/>
            <person name="Huang Y."/>
            <person name="Li L."/>
            <person name="Xi Y."/>
            <person name="Qi Q."/>
            <person name="Li W."/>
            <person name="Zhang B."/>
            <person name="Hu W."/>
            <person name="Zhang Y."/>
            <person name="Tian X."/>
            <person name="Jiao Y."/>
            <person name="Liang X."/>
            <person name="Jin J."/>
            <person name="Gao L."/>
            <person name="Zheng W."/>
            <person name="Hao B."/>
            <person name="Liu S."/>
            <person name="Wang W."/>
            <person name="Yuan L."/>
            <person name="Cao M."/>
            <person name="McDermott J."/>
            <person name="Samudrala R."/>
            <person name="Wang J."/>
            <person name="Wong G.K."/>
            <person name="Yang H."/>
        </authorList>
    </citation>
    <scope>NUCLEOTIDE SEQUENCE [LARGE SCALE GENOMIC DNA]</scope>
</reference>